<keyword evidence="3" id="KW-1185">Reference proteome</keyword>
<organism evidence="2 3">
    <name type="scientific">Entomortierella chlamydospora</name>
    <dbReference type="NCBI Taxonomy" id="101097"/>
    <lineage>
        <taxon>Eukaryota</taxon>
        <taxon>Fungi</taxon>
        <taxon>Fungi incertae sedis</taxon>
        <taxon>Mucoromycota</taxon>
        <taxon>Mortierellomycotina</taxon>
        <taxon>Mortierellomycetes</taxon>
        <taxon>Mortierellales</taxon>
        <taxon>Mortierellaceae</taxon>
        <taxon>Entomortierella</taxon>
    </lineage>
</organism>
<gene>
    <name evidence="2" type="ORF">BGZ80_002999</name>
</gene>
<sequence>MRASIRTIDGRPKGIGFIGKRVTPSFNDKRELDNGKKHLNKMSLGTGFYVSIEPTLLLQPFASRSPKGEGANVESQGAALEAGPSLNLDPRQQEEPTRFDWSLKSTKRQSSSPQQHPHPSSIQAGPVYSGLENSASLYQLDLSIYNHLAIHPIQPNTPISILNNSINVDISTGTHIALKQGKPFSCHHNNNSSIGSVNNGNGNNNNSNGKNAYRSFMPSNSASKITLRKPNSSTFFQFSLVSYESGRPLEEIKNTKIDQFL</sequence>
<evidence type="ECO:0000313" key="3">
    <source>
        <dbReference type="Proteomes" id="UP000703661"/>
    </source>
</evidence>
<proteinExistence type="predicted"/>
<feature type="compositionally biased region" description="Low complexity" evidence="1">
    <location>
        <begin position="109"/>
        <end position="121"/>
    </location>
</feature>
<comment type="caution">
    <text evidence="2">The sequence shown here is derived from an EMBL/GenBank/DDBJ whole genome shotgun (WGS) entry which is preliminary data.</text>
</comment>
<reference evidence="2" key="1">
    <citation type="journal article" date="2020" name="Fungal Divers.">
        <title>Resolving the Mortierellaceae phylogeny through synthesis of multi-gene phylogenetics and phylogenomics.</title>
        <authorList>
            <person name="Vandepol N."/>
            <person name="Liber J."/>
            <person name="Desiro A."/>
            <person name="Na H."/>
            <person name="Kennedy M."/>
            <person name="Barry K."/>
            <person name="Grigoriev I.V."/>
            <person name="Miller A.N."/>
            <person name="O'Donnell K."/>
            <person name="Stajich J.E."/>
            <person name="Bonito G."/>
        </authorList>
    </citation>
    <scope>NUCLEOTIDE SEQUENCE</scope>
    <source>
        <strain evidence="2">NRRL 2769</strain>
    </source>
</reference>
<dbReference type="AlphaFoldDB" id="A0A9P6T301"/>
<dbReference type="EMBL" id="JAAAID010000177">
    <property type="protein sequence ID" value="KAG0021117.1"/>
    <property type="molecule type" value="Genomic_DNA"/>
</dbReference>
<accession>A0A9P6T301</accession>
<evidence type="ECO:0000256" key="1">
    <source>
        <dbReference type="SAM" id="MobiDB-lite"/>
    </source>
</evidence>
<protein>
    <submittedName>
        <fullName evidence="2">Uncharacterized protein</fullName>
    </submittedName>
</protein>
<dbReference type="Proteomes" id="UP000703661">
    <property type="component" value="Unassembled WGS sequence"/>
</dbReference>
<name>A0A9P6T301_9FUNG</name>
<evidence type="ECO:0000313" key="2">
    <source>
        <dbReference type="EMBL" id="KAG0021117.1"/>
    </source>
</evidence>
<feature type="region of interest" description="Disordered" evidence="1">
    <location>
        <begin position="63"/>
        <end position="127"/>
    </location>
</feature>